<evidence type="ECO:0000313" key="1">
    <source>
        <dbReference type="EMBL" id="AFY92326.1"/>
    </source>
</evidence>
<accession>K9UD38</accession>
<gene>
    <name evidence="1" type="ORF">Cha6605_1096</name>
</gene>
<protein>
    <submittedName>
        <fullName evidence="1">Uncharacterized protein</fullName>
    </submittedName>
</protein>
<organism evidence="1 2">
    <name type="scientific">Chamaesiphon minutus (strain ATCC 27169 / PCC 6605)</name>
    <dbReference type="NCBI Taxonomy" id="1173020"/>
    <lineage>
        <taxon>Bacteria</taxon>
        <taxon>Bacillati</taxon>
        <taxon>Cyanobacteriota</taxon>
        <taxon>Cyanophyceae</taxon>
        <taxon>Gomontiellales</taxon>
        <taxon>Chamaesiphonaceae</taxon>
        <taxon>Chamaesiphon</taxon>
    </lineage>
</organism>
<proteinExistence type="predicted"/>
<sequence>MIAVFIFIKYIYLKQLCLYLIDTLILQIWEIRAKLSGTGV</sequence>
<dbReference type="EMBL" id="CP003600">
    <property type="protein sequence ID" value="AFY92326.1"/>
    <property type="molecule type" value="Genomic_DNA"/>
</dbReference>
<reference evidence="1 2" key="1">
    <citation type="submission" date="2012-05" db="EMBL/GenBank/DDBJ databases">
        <title>Finished chromosome of genome of Chamaesiphon sp. PCC 6605.</title>
        <authorList>
            <consortium name="US DOE Joint Genome Institute"/>
            <person name="Gugger M."/>
            <person name="Coursin T."/>
            <person name="Rippka R."/>
            <person name="Tandeau De Marsac N."/>
            <person name="Huntemann M."/>
            <person name="Wei C.-L."/>
            <person name="Han J."/>
            <person name="Detter J.C."/>
            <person name="Han C."/>
            <person name="Tapia R."/>
            <person name="Chen A."/>
            <person name="Kyrpides N."/>
            <person name="Mavromatis K."/>
            <person name="Markowitz V."/>
            <person name="Szeto E."/>
            <person name="Ivanova N."/>
            <person name="Pagani I."/>
            <person name="Pati A."/>
            <person name="Goodwin L."/>
            <person name="Nordberg H.P."/>
            <person name="Cantor M.N."/>
            <person name="Hua S.X."/>
            <person name="Woyke T."/>
            <person name="Kerfeld C.A."/>
        </authorList>
    </citation>
    <scope>NUCLEOTIDE SEQUENCE [LARGE SCALE GENOMIC DNA]</scope>
    <source>
        <strain evidence="2">ATCC 27169 / PCC 6605</strain>
    </source>
</reference>
<dbReference type="KEGG" id="cmp:Cha6605_1096"/>
<dbReference type="HOGENOM" id="CLU_3286906_0_0_3"/>
<name>K9UD38_CHAP6</name>
<keyword evidence="2" id="KW-1185">Reference proteome</keyword>
<evidence type="ECO:0000313" key="2">
    <source>
        <dbReference type="Proteomes" id="UP000010366"/>
    </source>
</evidence>
<dbReference type="AlphaFoldDB" id="K9UD38"/>
<dbReference type="Proteomes" id="UP000010366">
    <property type="component" value="Chromosome"/>
</dbReference>